<name>A0A1I2SAS3_9FIRM</name>
<organism evidence="1 2">
    <name type="scientific">Desulfotruncus arcticus DSM 17038</name>
    <dbReference type="NCBI Taxonomy" id="1121424"/>
    <lineage>
        <taxon>Bacteria</taxon>
        <taxon>Bacillati</taxon>
        <taxon>Bacillota</taxon>
        <taxon>Clostridia</taxon>
        <taxon>Eubacteriales</taxon>
        <taxon>Desulfallaceae</taxon>
        <taxon>Desulfotruncus</taxon>
    </lineage>
</organism>
<dbReference type="AlphaFoldDB" id="A0A1I2SAS3"/>
<gene>
    <name evidence="1" type="ORF">SAMN05660649_01846</name>
</gene>
<dbReference type="STRING" id="341036.SAMN05660649_01846"/>
<reference evidence="2" key="1">
    <citation type="submission" date="2016-10" db="EMBL/GenBank/DDBJ databases">
        <authorList>
            <person name="Varghese N."/>
            <person name="Submissions S."/>
        </authorList>
    </citation>
    <scope>NUCLEOTIDE SEQUENCE [LARGE SCALE GENOMIC DNA]</scope>
    <source>
        <strain evidence="2">DSM 17038</strain>
    </source>
</reference>
<dbReference type="Proteomes" id="UP000199337">
    <property type="component" value="Unassembled WGS sequence"/>
</dbReference>
<evidence type="ECO:0000313" key="1">
    <source>
        <dbReference type="EMBL" id="SFG50005.1"/>
    </source>
</evidence>
<protein>
    <submittedName>
        <fullName evidence="1">Uncharacterized protein</fullName>
    </submittedName>
</protein>
<evidence type="ECO:0000313" key="2">
    <source>
        <dbReference type="Proteomes" id="UP000199337"/>
    </source>
</evidence>
<dbReference type="EMBL" id="FOOX01000005">
    <property type="protein sequence ID" value="SFG50005.1"/>
    <property type="molecule type" value="Genomic_DNA"/>
</dbReference>
<keyword evidence="2" id="KW-1185">Reference proteome</keyword>
<proteinExistence type="predicted"/>
<accession>A0A1I2SAS3</accession>
<sequence length="64" mass="6866">MELNQAVDLCRSAGMNVNIAYTTPPRGEPGGHYRVVRCKMTAEKVFLIAAREIAMKGGVVSSGL</sequence>